<protein>
    <recommendedName>
        <fullName evidence="3">malate dehydrogenase</fullName>
        <ecNumber evidence="3">1.1.1.37</ecNumber>
    </recommendedName>
</protein>
<dbReference type="Gene3D" id="3.90.110.10">
    <property type="entry name" value="Lactate dehydrogenase/glycoside hydrolase, family 4, C-terminal"/>
    <property type="match status" value="1"/>
</dbReference>
<gene>
    <name evidence="10" type="ORF">PLXY2_LOCUS8534</name>
</gene>
<keyword evidence="11" id="KW-1185">Reference proteome</keyword>
<comment type="similarity">
    <text evidence="1">Belongs to the LDH/MDH superfamily. MDH type 1 family.</text>
</comment>
<evidence type="ECO:0000256" key="7">
    <source>
        <dbReference type="ARBA" id="ARBA00048313"/>
    </source>
</evidence>
<organism evidence="10 11">
    <name type="scientific">Plutella xylostella</name>
    <name type="common">Diamondback moth</name>
    <name type="synonym">Plutella maculipennis</name>
    <dbReference type="NCBI Taxonomy" id="51655"/>
    <lineage>
        <taxon>Eukaryota</taxon>
        <taxon>Metazoa</taxon>
        <taxon>Ecdysozoa</taxon>
        <taxon>Arthropoda</taxon>
        <taxon>Hexapoda</taxon>
        <taxon>Insecta</taxon>
        <taxon>Pterygota</taxon>
        <taxon>Neoptera</taxon>
        <taxon>Endopterygota</taxon>
        <taxon>Lepidoptera</taxon>
        <taxon>Glossata</taxon>
        <taxon>Ditrysia</taxon>
        <taxon>Yponomeutoidea</taxon>
        <taxon>Plutellidae</taxon>
        <taxon>Plutella</taxon>
    </lineage>
</organism>
<dbReference type="InterPro" id="IPR001252">
    <property type="entry name" value="Malate_DH_AS"/>
</dbReference>
<evidence type="ECO:0000256" key="4">
    <source>
        <dbReference type="ARBA" id="ARBA00022532"/>
    </source>
</evidence>
<evidence type="ECO:0000256" key="6">
    <source>
        <dbReference type="ARBA" id="ARBA00023027"/>
    </source>
</evidence>
<feature type="signal peptide" evidence="8">
    <location>
        <begin position="1"/>
        <end position="16"/>
    </location>
</feature>
<dbReference type="EMBL" id="CAJHNJ030000032">
    <property type="protein sequence ID" value="CAG9126085.1"/>
    <property type="molecule type" value="Genomic_DNA"/>
</dbReference>
<accession>A0A8S4FE17</accession>
<reference evidence="10" key="1">
    <citation type="submission" date="2020-11" db="EMBL/GenBank/DDBJ databases">
        <authorList>
            <person name="Whiteford S."/>
        </authorList>
    </citation>
    <scope>NUCLEOTIDE SEQUENCE</scope>
</reference>
<feature type="domain" description="Lactate/malate dehydrogenase C-terminal" evidence="9">
    <location>
        <begin position="28"/>
        <end position="192"/>
    </location>
</feature>
<evidence type="ECO:0000256" key="8">
    <source>
        <dbReference type="SAM" id="SignalP"/>
    </source>
</evidence>
<dbReference type="Proteomes" id="UP000653454">
    <property type="component" value="Unassembled WGS sequence"/>
</dbReference>
<name>A0A8S4FE17_PLUXY</name>
<evidence type="ECO:0000256" key="3">
    <source>
        <dbReference type="ARBA" id="ARBA00012995"/>
    </source>
</evidence>
<keyword evidence="4" id="KW-0816">Tricarboxylic acid cycle</keyword>
<dbReference type="SUPFAM" id="SSF56327">
    <property type="entry name" value="LDH C-terminal domain-like"/>
    <property type="match status" value="1"/>
</dbReference>
<proteinExistence type="inferred from homology"/>
<dbReference type="GO" id="GO:0006108">
    <property type="term" value="P:malate metabolic process"/>
    <property type="evidence" value="ECO:0007669"/>
    <property type="project" value="InterPro"/>
</dbReference>
<dbReference type="InterPro" id="IPR015955">
    <property type="entry name" value="Lactate_DH/Glyco_Ohase_4_C"/>
</dbReference>
<evidence type="ECO:0000259" key="9">
    <source>
        <dbReference type="Pfam" id="PF02866"/>
    </source>
</evidence>
<comment type="catalytic activity">
    <reaction evidence="7">
        <text>(S)-malate + NAD(+) = oxaloacetate + NADH + H(+)</text>
        <dbReference type="Rhea" id="RHEA:21432"/>
        <dbReference type="ChEBI" id="CHEBI:15378"/>
        <dbReference type="ChEBI" id="CHEBI:15589"/>
        <dbReference type="ChEBI" id="CHEBI:16452"/>
        <dbReference type="ChEBI" id="CHEBI:57540"/>
        <dbReference type="ChEBI" id="CHEBI:57945"/>
        <dbReference type="EC" id="1.1.1.37"/>
    </reaction>
</comment>
<dbReference type="PROSITE" id="PS00068">
    <property type="entry name" value="MDH"/>
    <property type="match status" value="1"/>
</dbReference>
<dbReference type="Pfam" id="PF02866">
    <property type="entry name" value="Ldh_1_C"/>
    <property type="match status" value="1"/>
</dbReference>
<dbReference type="PANTHER" id="PTHR11540">
    <property type="entry name" value="MALATE AND LACTATE DEHYDROGENASE"/>
    <property type="match status" value="1"/>
</dbReference>
<feature type="chain" id="PRO_5035871603" description="malate dehydrogenase" evidence="8">
    <location>
        <begin position="17"/>
        <end position="195"/>
    </location>
</feature>
<evidence type="ECO:0000313" key="10">
    <source>
        <dbReference type="EMBL" id="CAG9126085.1"/>
    </source>
</evidence>
<dbReference type="AlphaFoldDB" id="A0A8S4FE17"/>
<evidence type="ECO:0000313" key="11">
    <source>
        <dbReference type="Proteomes" id="UP000653454"/>
    </source>
</evidence>
<comment type="caution">
    <text evidence="10">The sequence shown here is derived from an EMBL/GenBank/DDBJ whole genome shotgun (WGS) entry which is preliminary data.</text>
</comment>
<keyword evidence="8" id="KW-0732">Signal</keyword>
<dbReference type="PANTHER" id="PTHR11540:SF16">
    <property type="entry name" value="MALATE DEHYDROGENASE, MITOCHONDRIAL"/>
    <property type="match status" value="1"/>
</dbReference>
<dbReference type="InterPro" id="IPR022383">
    <property type="entry name" value="Lactate/malate_DH_C"/>
</dbReference>
<sequence>MTSAWLGLAWLGFYWAGVLDPKRILGVTTLDVVRSCQFIGEINGVDPRCVDIPLIGGHSGVTIIPVLSQSKPPVKLTDQKKIEALTQRIQEAGTEVVKAKAGGGSATLSMAFAGARLTDAVLRGLKGDANVVECAYVASNVTEAPYFANPLVLGKSGVEKNLGYGTLNQYEQCLLKAAIPELLKNIKVGVDFANK</sequence>
<dbReference type="GO" id="GO:0030060">
    <property type="term" value="F:L-malate dehydrogenase (NAD+) activity"/>
    <property type="evidence" value="ECO:0007669"/>
    <property type="project" value="UniProtKB-EC"/>
</dbReference>
<comment type="subunit">
    <text evidence="2">Homodimer.</text>
</comment>
<dbReference type="FunFam" id="3.90.110.10:FF:000001">
    <property type="entry name" value="Malate dehydrogenase"/>
    <property type="match status" value="1"/>
</dbReference>
<keyword evidence="6" id="KW-0520">NAD</keyword>
<evidence type="ECO:0000256" key="1">
    <source>
        <dbReference type="ARBA" id="ARBA00008824"/>
    </source>
</evidence>
<evidence type="ECO:0000256" key="5">
    <source>
        <dbReference type="ARBA" id="ARBA00023002"/>
    </source>
</evidence>
<dbReference type="GO" id="GO:0005739">
    <property type="term" value="C:mitochondrion"/>
    <property type="evidence" value="ECO:0007669"/>
    <property type="project" value="TreeGrafter"/>
</dbReference>
<dbReference type="GO" id="GO:0006099">
    <property type="term" value="P:tricarboxylic acid cycle"/>
    <property type="evidence" value="ECO:0007669"/>
    <property type="project" value="UniProtKB-KW"/>
</dbReference>
<evidence type="ECO:0000256" key="2">
    <source>
        <dbReference type="ARBA" id="ARBA00011738"/>
    </source>
</evidence>
<dbReference type="EC" id="1.1.1.37" evidence="3"/>
<keyword evidence="5" id="KW-0560">Oxidoreductase</keyword>